<reference evidence="1" key="1">
    <citation type="submission" date="2020-04" db="EMBL/GenBank/DDBJ databases">
        <authorList>
            <person name="Broberg M."/>
        </authorList>
    </citation>
    <scope>NUCLEOTIDE SEQUENCE</scope>
</reference>
<dbReference type="Proteomes" id="UP000836387">
    <property type="component" value="Unassembled WGS sequence"/>
</dbReference>
<evidence type="ECO:0000313" key="2">
    <source>
        <dbReference type="Proteomes" id="UP000836387"/>
    </source>
</evidence>
<proteinExistence type="predicted"/>
<comment type="caution">
    <text evidence="1">The sequence shown here is derived from an EMBL/GenBank/DDBJ whole genome shotgun (WGS) entry which is preliminary data.</text>
</comment>
<keyword evidence="2" id="KW-1185">Reference proteome</keyword>
<protein>
    <submittedName>
        <fullName evidence="1">Uncharacterized protein</fullName>
    </submittedName>
</protein>
<sequence>MEMDKMLQNAAGWMPPRWWLDPTKSCYESKTFSGIEESGRIRDQLMHYHLLIQLHWPYMLVQTTKHEFRYSSMNASRELLTRFVALNMHRTTRYYCLGASMLAIAASIALCISYIMVGKDGEIGGPMDHLLHHRPADRGMLEVSLESIKQLSLTRTHPSVFKMISVFRDILSVEEEVARGARYKTVYAGNHSHKFECYSRRDDERVQIYIPSLGSIDLVRQQNTAITSSPVMSNIADSGRPSDDGTTHFPSATINRNQNHDIMGLQFSLNEPILDFDQQFHDEWLVDDVDGSLLDYND</sequence>
<name>A0ACA9U2X1_BIOOC</name>
<organism evidence="1 2">
    <name type="scientific">Clonostachys rosea f. rosea IK726</name>
    <dbReference type="NCBI Taxonomy" id="1349383"/>
    <lineage>
        <taxon>Eukaryota</taxon>
        <taxon>Fungi</taxon>
        <taxon>Dikarya</taxon>
        <taxon>Ascomycota</taxon>
        <taxon>Pezizomycotina</taxon>
        <taxon>Sordariomycetes</taxon>
        <taxon>Hypocreomycetidae</taxon>
        <taxon>Hypocreales</taxon>
        <taxon>Bionectriaceae</taxon>
        <taxon>Clonostachys</taxon>
    </lineage>
</organism>
<gene>
    <name evidence="1" type="ORF">CRV2_00013215</name>
</gene>
<reference evidence="1" key="2">
    <citation type="submission" date="2021-10" db="EMBL/GenBank/DDBJ databases">
        <authorList>
            <person name="Piombo E."/>
        </authorList>
    </citation>
    <scope>NUCLEOTIDE SEQUENCE</scope>
</reference>
<evidence type="ECO:0000313" key="1">
    <source>
        <dbReference type="EMBL" id="CAG9947103.1"/>
    </source>
</evidence>
<dbReference type="EMBL" id="CADEHS020000011">
    <property type="protein sequence ID" value="CAG9947103.1"/>
    <property type="molecule type" value="Genomic_DNA"/>
</dbReference>
<accession>A0ACA9U2X1</accession>